<dbReference type="Proteomes" id="UP000018719">
    <property type="component" value="Unassembled WGS sequence"/>
</dbReference>
<reference evidence="1 2" key="1">
    <citation type="submission" date="2013-05" db="EMBL/GenBank/DDBJ databases">
        <authorList>
            <person name="Harkins D.M."/>
            <person name="Durkin A.S."/>
            <person name="Brinkac L.M."/>
            <person name="Haft D.H."/>
            <person name="Selengut J.D."/>
            <person name="Sanka R."/>
            <person name="DePew J."/>
            <person name="Purushe J."/>
            <person name="Hartskeerl R.A."/>
            <person name="Ahmed A."/>
            <person name="van der Linden H."/>
            <person name="Goris M.G.A."/>
            <person name="Vinetz J.M."/>
            <person name="Sutton G.G."/>
            <person name="Nierman W.C."/>
            <person name="Fouts D.E."/>
        </authorList>
    </citation>
    <scope>NUCLEOTIDE SEQUENCE [LARGE SCALE GENOMIC DNA]</scope>
    <source>
        <strain evidence="1 2">10</strain>
    </source>
</reference>
<organism evidence="1 2">
    <name type="scientific">Leptospira inadai serovar Lyme str. 10</name>
    <dbReference type="NCBI Taxonomy" id="1049790"/>
    <lineage>
        <taxon>Bacteria</taxon>
        <taxon>Pseudomonadati</taxon>
        <taxon>Spirochaetota</taxon>
        <taxon>Spirochaetia</taxon>
        <taxon>Leptospirales</taxon>
        <taxon>Leptospiraceae</taxon>
        <taxon>Leptospira</taxon>
    </lineage>
</organism>
<comment type="caution">
    <text evidence="1">The sequence shown here is derived from an EMBL/GenBank/DDBJ whole genome shotgun (WGS) entry which is preliminary data.</text>
</comment>
<protein>
    <submittedName>
        <fullName evidence="1">Uncharacterized protein</fullName>
    </submittedName>
</protein>
<proteinExistence type="predicted"/>
<dbReference type="EMBL" id="AHMM02000015">
    <property type="protein sequence ID" value="EQA38170.1"/>
    <property type="molecule type" value="Genomic_DNA"/>
</dbReference>
<evidence type="ECO:0000313" key="1">
    <source>
        <dbReference type="EMBL" id="EQA38170.1"/>
    </source>
</evidence>
<dbReference type="AlphaFoldDB" id="V6HMP3"/>
<dbReference type="STRING" id="1049790.LEP1GSC047_3760"/>
<name>V6HMP3_9LEPT</name>
<accession>V6HMP3</accession>
<gene>
    <name evidence="1" type="ORF">LEP1GSC047_3760</name>
</gene>
<sequence length="55" mass="5977">MRLGFPIGVFPKFIKLMAPVDTAVIADYYPSVGKISSVPSPRFRVFNGSGMITTV</sequence>
<evidence type="ECO:0000313" key="2">
    <source>
        <dbReference type="Proteomes" id="UP000018719"/>
    </source>
</evidence>